<evidence type="ECO:0000256" key="1">
    <source>
        <dbReference type="SAM" id="MobiDB-lite"/>
    </source>
</evidence>
<dbReference type="Proteomes" id="UP000192441">
    <property type="component" value="Unassembled WGS sequence"/>
</dbReference>
<keyword evidence="6" id="KW-1185">Reference proteome</keyword>
<dbReference type="RefSeq" id="WP_083129585.1">
    <property type="nucleotide sequence ID" value="NZ_AP022606.1"/>
</dbReference>
<gene>
    <name evidence="4" type="ORF">BST20_01170</name>
    <name evidence="3" type="ORF">MBRA_48770</name>
</gene>
<evidence type="ECO:0000313" key="3">
    <source>
        <dbReference type="EMBL" id="BBZ14682.1"/>
    </source>
</evidence>
<evidence type="ECO:0000313" key="5">
    <source>
        <dbReference type="Proteomes" id="UP000192441"/>
    </source>
</evidence>
<dbReference type="Gene3D" id="3.10.450.50">
    <property type="match status" value="1"/>
</dbReference>
<dbReference type="EMBL" id="MVHM01000001">
    <property type="protein sequence ID" value="ORA40804.1"/>
    <property type="molecule type" value="Genomic_DNA"/>
</dbReference>
<reference evidence="3" key="3">
    <citation type="submission" date="2020-02" db="EMBL/GenBank/DDBJ databases">
        <authorList>
            <person name="Matsumoto Y."/>
            <person name="Motooka D."/>
            <person name="Nakamura S."/>
        </authorList>
    </citation>
    <scope>NUCLEOTIDE SEQUENCE</scope>
    <source>
        <strain evidence="3">JCM 12687</strain>
    </source>
</reference>
<organism evidence="4 5">
    <name type="scientific">Mycobacterium branderi</name>
    <dbReference type="NCBI Taxonomy" id="43348"/>
    <lineage>
        <taxon>Bacteria</taxon>
        <taxon>Bacillati</taxon>
        <taxon>Actinomycetota</taxon>
        <taxon>Actinomycetes</taxon>
        <taxon>Mycobacteriales</taxon>
        <taxon>Mycobacteriaceae</taxon>
        <taxon>Mycobacterium</taxon>
    </lineage>
</organism>
<accession>A0A7I7WCQ6</accession>
<protein>
    <recommendedName>
        <fullName evidence="7">DUF4878 domain-containing protein</fullName>
    </recommendedName>
</protein>
<keyword evidence="2" id="KW-0472">Membrane</keyword>
<dbReference type="OrthoDB" id="4380755at2"/>
<name>A0A7I7WCQ6_9MYCO</name>
<dbReference type="Proteomes" id="UP000467379">
    <property type="component" value="Chromosome"/>
</dbReference>
<feature type="transmembrane region" description="Helical" evidence="2">
    <location>
        <begin position="81"/>
        <end position="105"/>
    </location>
</feature>
<reference evidence="3 6" key="2">
    <citation type="journal article" date="2019" name="Emerg. Microbes Infect.">
        <title>Comprehensive subspecies identification of 175 nontuberculous mycobacteria species based on 7547 genomic profiles.</title>
        <authorList>
            <person name="Matsumoto Y."/>
            <person name="Kinjo T."/>
            <person name="Motooka D."/>
            <person name="Nabeya D."/>
            <person name="Jung N."/>
            <person name="Uechi K."/>
            <person name="Horii T."/>
            <person name="Iida T."/>
            <person name="Fujita J."/>
            <person name="Nakamura S."/>
        </authorList>
    </citation>
    <scope>NUCLEOTIDE SEQUENCE [LARGE SCALE GENOMIC DNA]</scope>
    <source>
        <strain evidence="3 6">JCM 12687</strain>
    </source>
</reference>
<evidence type="ECO:0000256" key="2">
    <source>
        <dbReference type="SAM" id="Phobius"/>
    </source>
</evidence>
<dbReference type="SUPFAM" id="SSF81995">
    <property type="entry name" value="beta-sandwich domain of Sec23/24"/>
    <property type="match status" value="1"/>
</dbReference>
<evidence type="ECO:0000313" key="4">
    <source>
        <dbReference type="EMBL" id="ORA40804.1"/>
    </source>
</evidence>
<keyword evidence="2" id="KW-1133">Transmembrane helix</keyword>
<sequence>MTNSSGAGRNYGGPNPIGGPAPAPPTGWTPPAPPQPPGQWQAPPAQQPPPPPPPGWGPVGAPEWGPQFPVQPRAGRRHRKALLVTVGAGVAVIVVIGIVGAFTLFGGGGGSGAGSPSAAVKGYLEALARGDAEAALSAGADQPASKELLSDDILKKQTEKMPISNVRILGDNASDASGTGQVHVTVSFGDQSSDATLAVKKADGGWKLDASAVRLDFTRFTATNQAMETLTAFGKPIGKSVAYVFPGWIDWGSSNKNIAVKAKPVLLESLASAASAAILPTLSVSDAGRADIVAAVKQRLDTCAQSKSLMPEQCPQKMFQPGIVDGTVNWQAPDANNAEIRFVPMKMTALVTMQTTFGFTAQTRDGSSVTGTAPAILIGEADLSQSPPTINWH</sequence>
<keyword evidence="2" id="KW-0812">Transmembrane</keyword>
<feature type="compositionally biased region" description="Pro residues" evidence="1">
    <location>
        <begin position="45"/>
        <end position="56"/>
    </location>
</feature>
<evidence type="ECO:0008006" key="7">
    <source>
        <dbReference type="Google" id="ProtNLM"/>
    </source>
</evidence>
<proteinExistence type="predicted"/>
<reference evidence="4 5" key="1">
    <citation type="submission" date="2016-12" db="EMBL/GenBank/DDBJ databases">
        <title>The new phylogeny of genus Mycobacterium.</title>
        <authorList>
            <person name="Tortoli E."/>
            <person name="Trovato A."/>
            <person name="Cirillo D.M."/>
        </authorList>
    </citation>
    <scope>NUCLEOTIDE SEQUENCE [LARGE SCALE GENOMIC DNA]</scope>
    <source>
        <strain evidence="4 5">DSM 44624</strain>
    </source>
</reference>
<feature type="compositionally biased region" description="Pro residues" evidence="1">
    <location>
        <begin position="17"/>
        <end position="37"/>
    </location>
</feature>
<feature type="region of interest" description="Disordered" evidence="1">
    <location>
        <begin position="1"/>
        <end position="71"/>
    </location>
</feature>
<evidence type="ECO:0000313" key="6">
    <source>
        <dbReference type="Proteomes" id="UP000467379"/>
    </source>
</evidence>
<dbReference type="EMBL" id="AP022606">
    <property type="protein sequence ID" value="BBZ14682.1"/>
    <property type="molecule type" value="Genomic_DNA"/>
</dbReference>
<dbReference type="AlphaFoldDB" id="A0A7I7WCQ6"/>